<gene>
    <name evidence="1" type="ORF">NP493_702g01020</name>
</gene>
<sequence>SKPKSKRLAVEVIDIAVDAALDVFVVGICTQDKVLADIKIKGLTANVTMQKSKMCVLAALQGITVYDPTPNALYPEILACEGEMLKSTVNIYNNATKGDNFNNMECVDMRVDLQTGCLKVIFLNKFISDLAVSSLPVCMLPVSQMVLPGSVRRCPFHTHLSRLAHCKDVLI</sequence>
<evidence type="ECO:0000313" key="2">
    <source>
        <dbReference type="Proteomes" id="UP001209878"/>
    </source>
</evidence>
<organism evidence="1 2">
    <name type="scientific">Ridgeia piscesae</name>
    <name type="common">Tubeworm</name>
    <dbReference type="NCBI Taxonomy" id="27915"/>
    <lineage>
        <taxon>Eukaryota</taxon>
        <taxon>Metazoa</taxon>
        <taxon>Spiralia</taxon>
        <taxon>Lophotrochozoa</taxon>
        <taxon>Annelida</taxon>
        <taxon>Polychaeta</taxon>
        <taxon>Sedentaria</taxon>
        <taxon>Canalipalpata</taxon>
        <taxon>Sabellida</taxon>
        <taxon>Siboglinidae</taxon>
        <taxon>Ridgeia</taxon>
    </lineage>
</organism>
<comment type="caution">
    <text evidence="1">The sequence shown here is derived from an EMBL/GenBank/DDBJ whole genome shotgun (WGS) entry which is preliminary data.</text>
</comment>
<dbReference type="AlphaFoldDB" id="A0AAD9KS33"/>
<proteinExistence type="predicted"/>
<name>A0AAD9KS33_RIDPI</name>
<dbReference type="EMBL" id="JAODUO010000702">
    <property type="protein sequence ID" value="KAK2175845.1"/>
    <property type="molecule type" value="Genomic_DNA"/>
</dbReference>
<feature type="non-terminal residue" evidence="1">
    <location>
        <position position="1"/>
    </location>
</feature>
<dbReference type="Proteomes" id="UP001209878">
    <property type="component" value="Unassembled WGS sequence"/>
</dbReference>
<protein>
    <submittedName>
        <fullName evidence="1">Uncharacterized protein</fullName>
    </submittedName>
</protein>
<evidence type="ECO:0000313" key="1">
    <source>
        <dbReference type="EMBL" id="KAK2175845.1"/>
    </source>
</evidence>
<keyword evidence="2" id="KW-1185">Reference proteome</keyword>
<accession>A0AAD9KS33</accession>
<reference evidence="1" key="1">
    <citation type="journal article" date="2023" name="Mol. Biol. Evol.">
        <title>Third-Generation Sequencing Reveals the Adaptive Role of the Epigenome in Three Deep-Sea Polychaetes.</title>
        <authorList>
            <person name="Perez M."/>
            <person name="Aroh O."/>
            <person name="Sun Y."/>
            <person name="Lan Y."/>
            <person name="Juniper S.K."/>
            <person name="Young C.R."/>
            <person name="Angers B."/>
            <person name="Qian P.Y."/>
        </authorList>
    </citation>
    <scope>NUCLEOTIDE SEQUENCE</scope>
    <source>
        <strain evidence="1">R07B-5</strain>
    </source>
</reference>